<dbReference type="GO" id="GO:0043190">
    <property type="term" value="C:ATP-binding cassette (ABC) transporter complex"/>
    <property type="evidence" value="ECO:0007669"/>
    <property type="project" value="TreeGrafter"/>
</dbReference>
<keyword evidence="8" id="KW-1185">Reference proteome</keyword>
<dbReference type="KEGG" id="cnr:EB819_11980"/>
<feature type="transmembrane region" description="Helical" evidence="6">
    <location>
        <begin position="104"/>
        <end position="123"/>
    </location>
</feature>
<dbReference type="OrthoDB" id="9807977at2"/>
<dbReference type="AlphaFoldDB" id="A0A1E5UBY1"/>
<evidence type="ECO:0000256" key="6">
    <source>
        <dbReference type="SAM" id="Phobius"/>
    </source>
</evidence>
<evidence type="ECO:0000256" key="4">
    <source>
        <dbReference type="ARBA" id="ARBA00022989"/>
    </source>
</evidence>
<feature type="transmembrane region" description="Helical" evidence="6">
    <location>
        <begin position="12"/>
        <end position="33"/>
    </location>
</feature>
<feature type="transmembrane region" description="Helical" evidence="6">
    <location>
        <begin position="53"/>
        <end position="77"/>
    </location>
</feature>
<evidence type="ECO:0000256" key="5">
    <source>
        <dbReference type="ARBA" id="ARBA00023136"/>
    </source>
</evidence>
<dbReference type="PANTHER" id="PTHR33529:SF8">
    <property type="entry name" value="PERMEASE, YJGP_YJGQ FAMILY"/>
    <property type="match status" value="1"/>
</dbReference>
<evidence type="ECO:0000313" key="7">
    <source>
        <dbReference type="EMBL" id="OEL10402.1"/>
    </source>
</evidence>
<feature type="transmembrane region" description="Helical" evidence="6">
    <location>
        <begin position="311"/>
        <end position="332"/>
    </location>
</feature>
<dbReference type="STRING" id="237258.SAMN04489756_10828"/>
<keyword evidence="5 6" id="KW-0472">Membrane</keyword>
<organism evidence="7 8">
    <name type="scientific">Cloacibacterium normanense</name>
    <dbReference type="NCBI Taxonomy" id="237258"/>
    <lineage>
        <taxon>Bacteria</taxon>
        <taxon>Pseudomonadati</taxon>
        <taxon>Bacteroidota</taxon>
        <taxon>Flavobacteriia</taxon>
        <taxon>Flavobacteriales</taxon>
        <taxon>Weeksellaceae</taxon>
    </lineage>
</organism>
<dbReference type="RefSeq" id="WP_069800036.1">
    <property type="nucleotide sequence ID" value="NZ_CP034157.1"/>
</dbReference>
<keyword evidence="3 6" id="KW-0812">Transmembrane</keyword>
<feature type="transmembrane region" description="Helical" evidence="6">
    <location>
        <begin position="282"/>
        <end position="299"/>
    </location>
</feature>
<comment type="subcellular location">
    <subcellularLocation>
        <location evidence="1">Cell membrane</location>
        <topology evidence="1">Multi-pass membrane protein</topology>
    </subcellularLocation>
</comment>
<dbReference type="Proteomes" id="UP000095601">
    <property type="component" value="Unassembled WGS sequence"/>
</dbReference>
<sequence length="365" mass="42006">MKILDRYILKKYLGTLAFMLVLLSVIIVVIDVQAKSPRIESNGFTVGYFLINFYPFLMVYYLITFFSILVFISVIYFTSRIANNTEIVAYISSGASFHRFAKPYLIAALIIATAILAVNHFILPWSNIKKNKLEIYTMNTTNREKFTANAQISTQLNPQEYIFINSYNRQMNRGSGYLYQKFDKNKKLLYQINAMEIYWDEKKKNFVISNYLEKRIDKNDHEILTNGDTKTQDFKHSPEELFPNELLGQNKTTPDLINFIEREKEKGNSNINAYLNELHQRTAMPVSIIILTFLALSLSSQKKRGGLGMNLAIGISLAFVFVFSFEVLKIVASGNNSIPPLLAMWLPNIVFGALAFYLYMKRANQ</sequence>
<dbReference type="Pfam" id="PF03739">
    <property type="entry name" value="LptF_LptG"/>
    <property type="match status" value="1"/>
</dbReference>
<dbReference type="InterPro" id="IPR005495">
    <property type="entry name" value="LptG/LptF_permease"/>
</dbReference>
<accession>A0A1E5UBY1</accession>
<evidence type="ECO:0000256" key="3">
    <source>
        <dbReference type="ARBA" id="ARBA00022692"/>
    </source>
</evidence>
<name>A0A1E5UBY1_9FLAO</name>
<feature type="transmembrane region" description="Helical" evidence="6">
    <location>
        <begin position="338"/>
        <end position="359"/>
    </location>
</feature>
<keyword evidence="4 6" id="KW-1133">Transmembrane helix</keyword>
<evidence type="ECO:0000313" key="8">
    <source>
        <dbReference type="Proteomes" id="UP000095601"/>
    </source>
</evidence>
<proteinExistence type="predicted"/>
<evidence type="ECO:0000256" key="2">
    <source>
        <dbReference type="ARBA" id="ARBA00022475"/>
    </source>
</evidence>
<evidence type="ECO:0000256" key="1">
    <source>
        <dbReference type="ARBA" id="ARBA00004651"/>
    </source>
</evidence>
<keyword evidence="2" id="KW-1003">Cell membrane</keyword>
<protein>
    <submittedName>
        <fullName evidence="7">Putative permease YjgP/YjgQ family protein</fullName>
    </submittedName>
</protein>
<gene>
    <name evidence="7" type="ORF">BHF72_0494</name>
</gene>
<reference evidence="7 8" key="1">
    <citation type="submission" date="2016-09" db="EMBL/GenBank/DDBJ databases">
        <authorList>
            <person name="Capua I."/>
            <person name="De Benedictis P."/>
            <person name="Joannis T."/>
            <person name="Lombin L.H."/>
            <person name="Cattoli G."/>
        </authorList>
    </citation>
    <scope>NUCLEOTIDE SEQUENCE [LARGE SCALE GENOMIC DNA]</scope>
    <source>
        <strain evidence="7 8">NRS-1</strain>
    </source>
</reference>
<dbReference type="GO" id="GO:0015920">
    <property type="term" value="P:lipopolysaccharide transport"/>
    <property type="evidence" value="ECO:0007669"/>
    <property type="project" value="TreeGrafter"/>
</dbReference>
<comment type="caution">
    <text evidence="7">The sequence shown here is derived from an EMBL/GenBank/DDBJ whole genome shotgun (WGS) entry which is preliminary data.</text>
</comment>
<dbReference type="EMBL" id="MKGI01000077">
    <property type="protein sequence ID" value="OEL10402.1"/>
    <property type="molecule type" value="Genomic_DNA"/>
</dbReference>
<dbReference type="PANTHER" id="PTHR33529">
    <property type="entry name" value="SLR0882 PROTEIN-RELATED"/>
    <property type="match status" value="1"/>
</dbReference>
<dbReference type="PATRIC" id="fig|237258.4.peg.676"/>